<keyword evidence="3" id="KW-1185">Reference proteome</keyword>
<reference evidence="2" key="1">
    <citation type="journal article" date="2022" name="bioRxiv">
        <title>Sequencing and chromosome-scale assembly of the giantPleurodeles waltlgenome.</title>
        <authorList>
            <person name="Brown T."/>
            <person name="Elewa A."/>
            <person name="Iarovenko S."/>
            <person name="Subramanian E."/>
            <person name="Araus A.J."/>
            <person name="Petzold A."/>
            <person name="Susuki M."/>
            <person name="Suzuki K.-i.T."/>
            <person name="Hayashi T."/>
            <person name="Toyoda A."/>
            <person name="Oliveira C."/>
            <person name="Osipova E."/>
            <person name="Leigh N.D."/>
            <person name="Simon A."/>
            <person name="Yun M.H."/>
        </authorList>
    </citation>
    <scope>NUCLEOTIDE SEQUENCE</scope>
    <source>
        <strain evidence="2">20211129_DDA</strain>
        <tissue evidence="2">Liver</tissue>
    </source>
</reference>
<dbReference type="EMBL" id="JANPWB010000005">
    <property type="protein sequence ID" value="KAJ1188345.1"/>
    <property type="molecule type" value="Genomic_DNA"/>
</dbReference>
<protein>
    <submittedName>
        <fullName evidence="2">Uncharacterized protein</fullName>
    </submittedName>
</protein>
<accession>A0AAV7UH36</accession>
<proteinExistence type="predicted"/>
<gene>
    <name evidence="2" type="ORF">NDU88_005106</name>
</gene>
<sequence>MLNNIPRPRKPDPTDASASPGPGRRREADAHPARSQTVRRSQQLCPARRYRGMPMRRAGTALRLRMDNWARSLSTRMEARPDCDPVTIVEGAAARNR</sequence>
<organism evidence="2 3">
    <name type="scientific">Pleurodeles waltl</name>
    <name type="common">Iberian ribbed newt</name>
    <dbReference type="NCBI Taxonomy" id="8319"/>
    <lineage>
        <taxon>Eukaryota</taxon>
        <taxon>Metazoa</taxon>
        <taxon>Chordata</taxon>
        <taxon>Craniata</taxon>
        <taxon>Vertebrata</taxon>
        <taxon>Euteleostomi</taxon>
        <taxon>Amphibia</taxon>
        <taxon>Batrachia</taxon>
        <taxon>Caudata</taxon>
        <taxon>Salamandroidea</taxon>
        <taxon>Salamandridae</taxon>
        <taxon>Pleurodelinae</taxon>
        <taxon>Pleurodeles</taxon>
    </lineage>
</organism>
<comment type="caution">
    <text evidence="2">The sequence shown here is derived from an EMBL/GenBank/DDBJ whole genome shotgun (WGS) entry which is preliminary data.</text>
</comment>
<name>A0AAV7UH36_PLEWA</name>
<feature type="region of interest" description="Disordered" evidence="1">
    <location>
        <begin position="1"/>
        <end position="58"/>
    </location>
</feature>
<dbReference type="AlphaFoldDB" id="A0AAV7UH36"/>
<evidence type="ECO:0000313" key="3">
    <source>
        <dbReference type="Proteomes" id="UP001066276"/>
    </source>
</evidence>
<dbReference type="Proteomes" id="UP001066276">
    <property type="component" value="Chromosome 3_1"/>
</dbReference>
<evidence type="ECO:0000313" key="2">
    <source>
        <dbReference type="EMBL" id="KAJ1188345.1"/>
    </source>
</evidence>
<feature type="compositionally biased region" description="Polar residues" evidence="1">
    <location>
        <begin position="34"/>
        <end position="44"/>
    </location>
</feature>
<evidence type="ECO:0000256" key="1">
    <source>
        <dbReference type="SAM" id="MobiDB-lite"/>
    </source>
</evidence>